<evidence type="ECO:0000313" key="1">
    <source>
        <dbReference type="EMBL" id="ATC81971.1"/>
    </source>
</evidence>
<reference evidence="1" key="1">
    <citation type="submission" date="2015-03" db="EMBL/GenBank/DDBJ databases">
        <authorList>
            <person name="Xie B.-B."/>
            <person name="Rong J.-C."/>
            <person name="Qin Q.-L."/>
            <person name="Zhang Y.-Z."/>
        </authorList>
    </citation>
    <scope>NUCLEOTIDE SEQUENCE</scope>
    <source>
        <strain evidence="1">DSM 14585</strain>
    </source>
</reference>
<accession>A0ACA8DVF5</accession>
<keyword evidence="2" id="KW-1185">Reference proteome</keyword>
<dbReference type="EMBL" id="CP011011">
    <property type="protein sequence ID" value="ATC81971.1"/>
    <property type="molecule type" value="Genomic_DNA"/>
</dbReference>
<proteinExistence type="predicted"/>
<name>A0ACA8DVF5_9GAMM</name>
<dbReference type="Proteomes" id="UP000217277">
    <property type="component" value="Chromosome I"/>
</dbReference>
<organism evidence="1 2">
    <name type="scientific">Pseudoalteromonas agarivorans DSM 14585</name>
    <dbReference type="NCBI Taxonomy" id="1312369"/>
    <lineage>
        <taxon>Bacteria</taxon>
        <taxon>Pseudomonadati</taxon>
        <taxon>Pseudomonadota</taxon>
        <taxon>Gammaproteobacteria</taxon>
        <taxon>Alteromonadales</taxon>
        <taxon>Pseudoalteromonadaceae</taxon>
        <taxon>Pseudoalteromonas</taxon>
    </lineage>
</organism>
<sequence length="42" mass="4747">MQVYGYFIDVKLAYVTGKTCKSGLFTKRGRGAALLEEEINFK</sequence>
<gene>
    <name evidence="1" type="ORF">PAGA_a1578</name>
</gene>
<protein>
    <submittedName>
        <fullName evidence="1">Uncharacterized protein</fullName>
    </submittedName>
</protein>
<evidence type="ECO:0000313" key="2">
    <source>
        <dbReference type="Proteomes" id="UP000217277"/>
    </source>
</evidence>